<protein>
    <submittedName>
        <fullName evidence="2">Uncharacterized protein</fullName>
    </submittedName>
</protein>
<evidence type="ECO:0000313" key="2">
    <source>
        <dbReference type="EMBL" id="KRN94944.1"/>
    </source>
</evidence>
<accession>A0A0R2L0F8</accession>
<dbReference type="PATRIC" id="fig|331679.3.peg.737"/>
<keyword evidence="3" id="KW-1185">Reference proteome</keyword>
<keyword evidence="1" id="KW-1133">Transmembrane helix</keyword>
<feature type="transmembrane region" description="Helical" evidence="1">
    <location>
        <begin position="7"/>
        <end position="25"/>
    </location>
</feature>
<dbReference type="AlphaFoldDB" id="A0A0R2L0F8"/>
<proteinExistence type="predicted"/>
<evidence type="ECO:0000313" key="3">
    <source>
        <dbReference type="Proteomes" id="UP000051859"/>
    </source>
</evidence>
<organism evidence="2 3">
    <name type="scientific">Pediococcus stilesii</name>
    <dbReference type="NCBI Taxonomy" id="331679"/>
    <lineage>
        <taxon>Bacteria</taxon>
        <taxon>Bacillati</taxon>
        <taxon>Bacillota</taxon>
        <taxon>Bacilli</taxon>
        <taxon>Lactobacillales</taxon>
        <taxon>Lactobacillaceae</taxon>
        <taxon>Pediococcus</taxon>
    </lineage>
</organism>
<reference evidence="2 3" key="1">
    <citation type="journal article" date="2015" name="Genome Announc.">
        <title>Expanding the biotechnology potential of lactobacilli through comparative genomics of 213 strains and associated genera.</title>
        <authorList>
            <person name="Sun Z."/>
            <person name="Harris H.M."/>
            <person name="McCann A."/>
            <person name="Guo C."/>
            <person name="Argimon S."/>
            <person name="Zhang W."/>
            <person name="Yang X."/>
            <person name="Jeffery I.B."/>
            <person name="Cooney J.C."/>
            <person name="Kagawa T.F."/>
            <person name="Liu W."/>
            <person name="Song Y."/>
            <person name="Salvetti E."/>
            <person name="Wrobel A."/>
            <person name="Rasinkangas P."/>
            <person name="Parkhill J."/>
            <person name="Rea M.C."/>
            <person name="O'Sullivan O."/>
            <person name="Ritari J."/>
            <person name="Douillard F.P."/>
            <person name="Paul Ross R."/>
            <person name="Yang R."/>
            <person name="Briner A.E."/>
            <person name="Felis G.E."/>
            <person name="de Vos W.M."/>
            <person name="Barrangou R."/>
            <person name="Klaenhammer T.R."/>
            <person name="Caufield P.W."/>
            <person name="Cui Y."/>
            <person name="Zhang H."/>
            <person name="O'Toole P.W."/>
        </authorList>
    </citation>
    <scope>NUCLEOTIDE SEQUENCE [LARGE SCALE GENOMIC DNA]</scope>
    <source>
        <strain evidence="2 3">DSM 18001</strain>
    </source>
</reference>
<dbReference type="Proteomes" id="UP000051859">
    <property type="component" value="Unassembled WGS sequence"/>
</dbReference>
<sequence>MSLKKSYWFWMIILLQICFVAKMAHDTYLNGHQVTRYTSQSKKSTVVNEKYVLKHEQGIETVLIFKNGNGSLYENREEDRRLDELHRDNSVKKNLTFGMVTKLIEQEKILDSIRLSEFNH</sequence>
<keyword evidence="1" id="KW-0472">Membrane</keyword>
<dbReference type="EMBL" id="JQBX01000002">
    <property type="protein sequence ID" value="KRN94944.1"/>
    <property type="molecule type" value="Genomic_DNA"/>
</dbReference>
<evidence type="ECO:0000256" key="1">
    <source>
        <dbReference type="SAM" id="Phobius"/>
    </source>
</evidence>
<keyword evidence="1" id="KW-0812">Transmembrane</keyword>
<name>A0A0R2L0F8_9LACO</name>
<comment type="caution">
    <text evidence="2">The sequence shown here is derived from an EMBL/GenBank/DDBJ whole genome shotgun (WGS) entry which is preliminary data.</text>
</comment>
<gene>
    <name evidence="2" type="ORF">IV81_GL000730</name>
</gene>